<proteinExistence type="predicted"/>
<evidence type="ECO:0000313" key="7">
    <source>
        <dbReference type="RefSeq" id="XP_028282702.1"/>
    </source>
</evidence>
<evidence type="ECO:0000313" key="2">
    <source>
        <dbReference type="Proteomes" id="UP000515145"/>
    </source>
</evidence>
<dbReference type="Proteomes" id="UP000515145">
    <property type="component" value="Chromosome 17"/>
</dbReference>
<keyword evidence="3 4" id="KW-0675">Receptor</keyword>
<evidence type="ECO:0000256" key="1">
    <source>
        <dbReference type="SAM" id="Phobius"/>
    </source>
</evidence>
<dbReference type="PANTHER" id="PTHR15573:SF0">
    <property type="entry name" value="G-PROTEIN COUPLED RECEPTOR 160-RELATED"/>
    <property type="match status" value="1"/>
</dbReference>
<gene>
    <name evidence="3 4 5 6 7" type="primary">gpr160</name>
</gene>
<feature type="transmembrane region" description="Helical" evidence="1">
    <location>
        <begin position="37"/>
        <end position="58"/>
    </location>
</feature>
<feature type="transmembrane region" description="Helical" evidence="1">
    <location>
        <begin position="157"/>
        <end position="183"/>
    </location>
</feature>
<sequence length="302" mass="33762">MYVSITSILLSTGAKCLLNWALVFLQRKHMLSSFLGVFSVSLAVVDTALTLTVSSLYICSDTYVVLLGLQLTKYHICLLVQILEQVYRALQWPVVVMAGLDHLCTVRFQAARSKTKLLIYLFLQSFLWCVAVVYVFRLSDFMPVLEDVSHERMHRCWVYHSAYTLQIASMLLLTLGCAALYACRPRVLSCCILQRSLSNPALNDQTATSCSKRSLVQQTLCVFVNTWTLFLAALAVLLLPAGIPAYLDLNMAWLCFLNSLLIAFVLCAACPTSQLSQNLAVVPPDSFCEWRFNFSPAAEDKA</sequence>
<keyword evidence="1" id="KW-0472">Membrane</keyword>
<evidence type="ECO:0000313" key="3">
    <source>
        <dbReference type="RefSeq" id="XP_028282698.1"/>
    </source>
</evidence>
<name>A0A6P7K0L9_9TELE</name>
<feature type="transmembrane region" description="Helical" evidence="1">
    <location>
        <begin position="117"/>
        <end position="137"/>
    </location>
</feature>
<dbReference type="GeneID" id="114449331"/>
<dbReference type="RefSeq" id="XP_028282699.1">
    <property type="nucleotide sequence ID" value="XM_028426898.1"/>
</dbReference>
<keyword evidence="1" id="KW-0812">Transmembrane</keyword>
<accession>A0A6P7K0L9</accession>
<organism evidence="2 4">
    <name type="scientific">Parambassis ranga</name>
    <name type="common">Indian glassy fish</name>
    <dbReference type="NCBI Taxonomy" id="210632"/>
    <lineage>
        <taxon>Eukaryota</taxon>
        <taxon>Metazoa</taxon>
        <taxon>Chordata</taxon>
        <taxon>Craniata</taxon>
        <taxon>Vertebrata</taxon>
        <taxon>Euteleostomi</taxon>
        <taxon>Actinopterygii</taxon>
        <taxon>Neopterygii</taxon>
        <taxon>Teleostei</taxon>
        <taxon>Neoteleostei</taxon>
        <taxon>Acanthomorphata</taxon>
        <taxon>Ovalentaria</taxon>
        <taxon>Ambassidae</taxon>
        <taxon>Parambassis</taxon>
    </lineage>
</organism>
<dbReference type="RefSeq" id="XP_028282698.1">
    <property type="nucleotide sequence ID" value="XM_028426897.1"/>
</dbReference>
<dbReference type="AlphaFoldDB" id="A0A6P7K0L9"/>
<feature type="transmembrane region" description="Helical" evidence="1">
    <location>
        <begin position="251"/>
        <end position="270"/>
    </location>
</feature>
<dbReference type="RefSeq" id="XP_028282700.1">
    <property type="nucleotide sequence ID" value="XM_028426899.1"/>
</dbReference>
<dbReference type="CTD" id="26996"/>
<protein>
    <submittedName>
        <fullName evidence="3 4">Probable G-protein coupled receptor 160</fullName>
    </submittedName>
</protein>
<dbReference type="GO" id="GO:0005886">
    <property type="term" value="C:plasma membrane"/>
    <property type="evidence" value="ECO:0007669"/>
    <property type="project" value="TreeGrafter"/>
</dbReference>
<dbReference type="GO" id="GO:0043235">
    <property type="term" value="C:receptor complex"/>
    <property type="evidence" value="ECO:0007669"/>
    <property type="project" value="TreeGrafter"/>
</dbReference>
<dbReference type="RefSeq" id="XP_028282702.1">
    <property type="nucleotide sequence ID" value="XM_028426901.1"/>
</dbReference>
<dbReference type="RefSeq" id="XP_028282701.1">
    <property type="nucleotide sequence ID" value="XM_028426900.1"/>
</dbReference>
<feature type="transmembrane region" description="Helical" evidence="1">
    <location>
        <begin position="220"/>
        <end position="239"/>
    </location>
</feature>
<keyword evidence="2" id="KW-1185">Reference proteome</keyword>
<dbReference type="OrthoDB" id="9947933at2759"/>
<evidence type="ECO:0000313" key="6">
    <source>
        <dbReference type="RefSeq" id="XP_028282701.1"/>
    </source>
</evidence>
<keyword evidence="1" id="KW-1133">Transmembrane helix</keyword>
<evidence type="ECO:0000313" key="4">
    <source>
        <dbReference type="RefSeq" id="XP_028282699.1"/>
    </source>
</evidence>
<dbReference type="InterPro" id="IPR042353">
    <property type="entry name" value="GPR160"/>
</dbReference>
<feature type="transmembrane region" description="Helical" evidence="1">
    <location>
        <begin position="6"/>
        <end position="25"/>
    </location>
</feature>
<evidence type="ECO:0000313" key="5">
    <source>
        <dbReference type="RefSeq" id="XP_028282700.1"/>
    </source>
</evidence>
<reference evidence="3 4" key="1">
    <citation type="submission" date="2025-04" db="UniProtKB">
        <authorList>
            <consortium name="RefSeq"/>
        </authorList>
    </citation>
    <scope>IDENTIFICATION</scope>
</reference>
<dbReference type="PANTHER" id="PTHR15573">
    <property type="entry name" value="G-PROTEIN COUPLED RECEPTOR 160-RELATED"/>
    <property type="match status" value="1"/>
</dbReference>